<dbReference type="AlphaFoldDB" id="A0A497WF08"/>
<dbReference type="EMBL" id="RCCE01000003">
    <property type="protein sequence ID" value="RLJ51698.1"/>
    <property type="molecule type" value="Genomic_DNA"/>
</dbReference>
<feature type="region of interest" description="Disordered" evidence="1">
    <location>
        <begin position="40"/>
        <end position="65"/>
    </location>
</feature>
<dbReference type="Proteomes" id="UP000269157">
    <property type="component" value="Unassembled WGS sequence"/>
</dbReference>
<organism evidence="2 3">
    <name type="scientific">Litoreibacter meonggei</name>
    <dbReference type="NCBI Taxonomy" id="1049199"/>
    <lineage>
        <taxon>Bacteria</taxon>
        <taxon>Pseudomonadati</taxon>
        <taxon>Pseudomonadota</taxon>
        <taxon>Alphaproteobacteria</taxon>
        <taxon>Rhodobacterales</taxon>
        <taxon>Roseobacteraceae</taxon>
        <taxon>Litoreibacter</taxon>
    </lineage>
</organism>
<evidence type="ECO:0000313" key="2">
    <source>
        <dbReference type="EMBL" id="RLJ51698.1"/>
    </source>
</evidence>
<protein>
    <submittedName>
        <fullName evidence="2">Uncharacterized protein</fullName>
    </submittedName>
</protein>
<evidence type="ECO:0000313" key="3">
    <source>
        <dbReference type="Proteomes" id="UP000269157"/>
    </source>
</evidence>
<comment type="caution">
    <text evidence="2">The sequence shown here is derived from an EMBL/GenBank/DDBJ whole genome shotgun (WGS) entry which is preliminary data.</text>
</comment>
<accession>A0A497WF08</accession>
<sequence length="303" mass="34682">MVVFVYPIAWGIAILAAAGASALALQRYREEELELGRIELPDYLQGNQDPDPDPERTPPRLSRPTNTALRQALEQMVRTQRRIRDRCDDEEQEDCPYCKPAVDGRATSPWHIFQAGPVRKPSPRARGALYQHYVIPWFGFNAVESGDQLTVHIEEWEWKRGRAGSWDGLHHAMCKLIECKLGYRDWLDETLIVPRAFGDPAPAQRPHLSGNPRKPWLSSLMDEWQGQITEQHAAFDPDWPVVTLEWTFSDSNVLTAFLMILGDMGIYNIQTKHVPYSLAPTGTTFIRELYASGEEDYGYWEDN</sequence>
<gene>
    <name evidence="2" type="ORF">BCF46_1913</name>
</gene>
<keyword evidence="3" id="KW-1185">Reference proteome</keyword>
<proteinExistence type="predicted"/>
<dbReference type="RefSeq" id="WP_121023598.1">
    <property type="nucleotide sequence ID" value="NZ_RCCE01000003.1"/>
</dbReference>
<name>A0A497WF08_9RHOB</name>
<reference evidence="2 3" key="1">
    <citation type="submission" date="2018-10" db="EMBL/GenBank/DDBJ databases">
        <title>Genomic Encyclopedia of Archaeal and Bacterial Type Strains, Phase II (KMG-II): from individual species to whole genera.</title>
        <authorList>
            <person name="Goeker M."/>
        </authorList>
    </citation>
    <scope>NUCLEOTIDE SEQUENCE [LARGE SCALE GENOMIC DNA]</scope>
    <source>
        <strain evidence="2 3">DSM 29466</strain>
    </source>
</reference>
<dbReference type="OrthoDB" id="191143at2"/>
<evidence type="ECO:0000256" key="1">
    <source>
        <dbReference type="SAM" id="MobiDB-lite"/>
    </source>
</evidence>